<dbReference type="SUPFAM" id="SSF57903">
    <property type="entry name" value="FYVE/PHD zinc finger"/>
    <property type="match status" value="2"/>
</dbReference>
<organism evidence="7 8">
    <name type="scientific">Lactuca saligna</name>
    <name type="common">Willowleaf lettuce</name>
    <dbReference type="NCBI Taxonomy" id="75948"/>
    <lineage>
        <taxon>Eukaryota</taxon>
        <taxon>Viridiplantae</taxon>
        <taxon>Streptophyta</taxon>
        <taxon>Embryophyta</taxon>
        <taxon>Tracheophyta</taxon>
        <taxon>Spermatophyta</taxon>
        <taxon>Magnoliopsida</taxon>
        <taxon>eudicotyledons</taxon>
        <taxon>Gunneridae</taxon>
        <taxon>Pentapetalae</taxon>
        <taxon>asterids</taxon>
        <taxon>campanulids</taxon>
        <taxon>Asterales</taxon>
        <taxon>Asteraceae</taxon>
        <taxon>Cichorioideae</taxon>
        <taxon>Cichorieae</taxon>
        <taxon>Lactucinae</taxon>
        <taxon>Lactuca</taxon>
    </lineage>
</organism>
<dbReference type="GO" id="GO:0008270">
    <property type="term" value="F:zinc ion binding"/>
    <property type="evidence" value="ECO:0007669"/>
    <property type="project" value="UniProtKB-KW"/>
</dbReference>
<evidence type="ECO:0000256" key="4">
    <source>
        <dbReference type="PROSITE-ProRule" id="PRU00146"/>
    </source>
</evidence>
<dbReference type="PROSITE" id="PS01359">
    <property type="entry name" value="ZF_PHD_1"/>
    <property type="match status" value="1"/>
</dbReference>
<dbReference type="PROSITE" id="PS50016">
    <property type="entry name" value="ZF_PHD_2"/>
    <property type="match status" value="2"/>
</dbReference>
<feature type="compositionally biased region" description="Low complexity" evidence="5">
    <location>
        <begin position="369"/>
        <end position="382"/>
    </location>
</feature>
<feature type="region of interest" description="Disordered" evidence="5">
    <location>
        <begin position="29"/>
        <end position="52"/>
    </location>
</feature>
<dbReference type="Gene3D" id="2.30.30.1150">
    <property type="match status" value="1"/>
</dbReference>
<keyword evidence="3" id="KW-0862">Zinc</keyword>
<dbReference type="SMART" id="SM00249">
    <property type="entry name" value="PHD"/>
    <property type="match status" value="3"/>
</dbReference>
<reference evidence="7" key="1">
    <citation type="submission" date="2023-04" db="EMBL/GenBank/DDBJ databases">
        <authorList>
            <person name="Vijverberg K."/>
            <person name="Xiong W."/>
            <person name="Schranz E."/>
        </authorList>
    </citation>
    <scope>NUCLEOTIDE SEQUENCE</scope>
</reference>
<dbReference type="InterPro" id="IPR013083">
    <property type="entry name" value="Znf_RING/FYVE/PHD"/>
</dbReference>
<evidence type="ECO:0000256" key="2">
    <source>
        <dbReference type="ARBA" id="ARBA00022771"/>
    </source>
</evidence>
<name>A0AA35YY04_LACSI</name>
<dbReference type="EMBL" id="OX465080">
    <property type="protein sequence ID" value="CAI9282094.1"/>
    <property type="molecule type" value="Genomic_DNA"/>
</dbReference>
<sequence>MMADEKETGNGHGSDLNCRIRIKTEGTDNDEGAVLLDGGSGGVSVGEETSAERSRIMYKRRKRRKLSSPDEKTMTEFSDKIKAGDGSAYDHDIPILSFDASPNGPDICSIRHCRKTVLQKMHQSHNEHENGVGECIQNAAITYPESGCTPAFKESLHNVERSDNQTHGSAKELPLAISGRLLNQPEGPTVSKLCELAFSDILMSDKFSELRGLLLKNFGVVNVNQILDLDAIKMKIKSGAYESSPMLYHTDIRQVWTKLQQVGNEIVTLANTLSDKSRAHYEQQFARKPKSNCHGCGGAADPQNCLVCDSCEEIYHVSCTDLMGPEMPPKTWYCGRCVSNGIGSPHDNCIVCQKLKSTMASASASRVRTNTNTKTNTHTHANGEVGEGSKTCFICKCEVKPGDNFRTCGHSLCAHKLYHYNCLTRKQLGVCGPCWYCPSCLCRSCMIDKDDHQIVLCDGCDQAYHIYCMNPQLSCVPEGKWYCGKCDRDLKRIQTMKILYENMRIKVKVEEPNGNDSGGLEMLVTAAKTLSHQEDTPLPPFLAHTNGIQIQSGHPF</sequence>
<dbReference type="Pfam" id="PF00628">
    <property type="entry name" value="PHD"/>
    <property type="match status" value="2"/>
</dbReference>
<dbReference type="PANTHER" id="PTHR47162:SF9">
    <property type="entry name" value="PHD FINGER PROTEIN EHD3-LIKE"/>
    <property type="match status" value="1"/>
</dbReference>
<dbReference type="Proteomes" id="UP001177003">
    <property type="component" value="Chromosome 4"/>
</dbReference>
<feature type="domain" description="PHD-type" evidence="6">
    <location>
        <begin position="290"/>
        <end position="340"/>
    </location>
</feature>
<protein>
    <recommendedName>
        <fullName evidence="6">PHD-type domain-containing protein</fullName>
    </recommendedName>
</protein>
<evidence type="ECO:0000256" key="1">
    <source>
        <dbReference type="ARBA" id="ARBA00022723"/>
    </source>
</evidence>
<keyword evidence="8" id="KW-1185">Reference proteome</keyword>
<evidence type="ECO:0000256" key="3">
    <source>
        <dbReference type="ARBA" id="ARBA00022833"/>
    </source>
</evidence>
<dbReference type="InterPro" id="IPR019787">
    <property type="entry name" value="Znf_PHD-finger"/>
</dbReference>
<feature type="domain" description="PHD-type" evidence="6">
    <location>
        <begin position="439"/>
        <end position="489"/>
    </location>
</feature>
<keyword evidence="2 4" id="KW-0863">Zinc-finger</keyword>
<evidence type="ECO:0000256" key="5">
    <source>
        <dbReference type="SAM" id="MobiDB-lite"/>
    </source>
</evidence>
<dbReference type="InterPro" id="IPR001965">
    <property type="entry name" value="Znf_PHD"/>
</dbReference>
<dbReference type="InterPro" id="IPR019786">
    <property type="entry name" value="Zinc_finger_PHD-type_CS"/>
</dbReference>
<accession>A0AA35YY04</accession>
<evidence type="ECO:0000313" key="8">
    <source>
        <dbReference type="Proteomes" id="UP001177003"/>
    </source>
</evidence>
<evidence type="ECO:0000259" key="6">
    <source>
        <dbReference type="PROSITE" id="PS50016"/>
    </source>
</evidence>
<gene>
    <name evidence="7" type="ORF">LSALG_LOCUS21754</name>
</gene>
<feature type="region of interest" description="Disordered" evidence="5">
    <location>
        <begin position="363"/>
        <end position="382"/>
    </location>
</feature>
<dbReference type="PANTHER" id="PTHR47162">
    <property type="entry name" value="OS02G0192300 PROTEIN"/>
    <property type="match status" value="1"/>
</dbReference>
<dbReference type="Gene3D" id="3.30.40.10">
    <property type="entry name" value="Zinc/RING finger domain, C3HC4 (zinc finger)"/>
    <property type="match status" value="1"/>
</dbReference>
<evidence type="ECO:0000313" key="7">
    <source>
        <dbReference type="EMBL" id="CAI9282094.1"/>
    </source>
</evidence>
<proteinExistence type="predicted"/>
<dbReference type="AlphaFoldDB" id="A0AA35YY04"/>
<dbReference type="InterPro" id="IPR011011">
    <property type="entry name" value="Znf_FYVE_PHD"/>
</dbReference>
<keyword evidence="1" id="KW-0479">Metal-binding</keyword>